<dbReference type="PANTHER" id="PTHR38035:SF1">
    <property type="entry name" value="ANCILLARY SECYEG TRANSLOCON SUBUNIT"/>
    <property type="match status" value="1"/>
</dbReference>
<accession>A0A2U8FQI0</accession>
<dbReference type="Proteomes" id="UP000244892">
    <property type="component" value="Chromosome"/>
</dbReference>
<keyword evidence="6" id="KW-0143">Chaperone</keyword>
<evidence type="ECO:0000256" key="7">
    <source>
        <dbReference type="ARBA" id="ARBA00024197"/>
    </source>
</evidence>
<dbReference type="InterPro" id="IPR018704">
    <property type="entry name" value="SecYEG/CpoB_TPR"/>
</dbReference>
<dbReference type="Gene3D" id="1.25.40.10">
    <property type="entry name" value="Tetratricopeptide repeat domain"/>
    <property type="match status" value="1"/>
</dbReference>
<dbReference type="InterPro" id="IPR011990">
    <property type="entry name" value="TPR-like_helical_dom_sf"/>
</dbReference>
<keyword evidence="12" id="KW-1185">Reference proteome</keyword>
<keyword evidence="4 9" id="KW-1133">Transmembrane helix</keyword>
<comment type="similarity">
    <text evidence="7">Belongs to the YfgM family.</text>
</comment>
<feature type="domain" description="Ancillary SecYEG translocon subunit/Cell division coordinator CpoB TPR" evidence="10">
    <location>
        <begin position="16"/>
        <end position="210"/>
    </location>
</feature>
<evidence type="ECO:0000313" key="11">
    <source>
        <dbReference type="EMBL" id="AWI53321.1"/>
    </source>
</evidence>
<comment type="subcellular location">
    <subcellularLocation>
        <location evidence="1">Cell membrane</location>
        <topology evidence="1">Single-pass type II membrane protein</topology>
    </subcellularLocation>
</comment>
<evidence type="ECO:0000256" key="9">
    <source>
        <dbReference type="SAM" id="Phobius"/>
    </source>
</evidence>
<dbReference type="GO" id="GO:0005886">
    <property type="term" value="C:plasma membrane"/>
    <property type="evidence" value="ECO:0007669"/>
    <property type="project" value="UniProtKB-SubCell"/>
</dbReference>
<dbReference type="RefSeq" id="WP_109036244.1">
    <property type="nucleotide sequence ID" value="NZ_CP029210.1"/>
</dbReference>
<dbReference type="PANTHER" id="PTHR38035">
    <property type="entry name" value="UPF0070 PROTEIN YFGM"/>
    <property type="match status" value="1"/>
</dbReference>
<evidence type="ECO:0000256" key="1">
    <source>
        <dbReference type="ARBA" id="ARBA00004401"/>
    </source>
</evidence>
<protein>
    <recommendedName>
        <fullName evidence="8">Ancillary SecYEG translocon subunit</fullName>
    </recommendedName>
</protein>
<evidence type="ECO:0000256" key="5">
    <source>
        <dbReference type="ARBA" id="ARBA00023136"/>
    </source>
</evidence>
<organism evidence="11 12">
    <name type="scientific">Aquabacterium olei</name>
    <dbReference type="NCBI Taxonomy" id="1296669"/>
    <lineage>
        <taxon>Bacteria</taxon>
        <taxon>Pseudomonadati</taxon>
        <taxon>Pseudomonadota</taxon>
        <taxon>Betaproteobacteria</taxon>
        <taxon>Burkholderiales</taxon>
        <taxon>Aquabacterium</taxon>
    </lineage>
</organism>
<dbReference type="SUPFAM" id="SSF48452">
    <property type="entry name" value="TPR-like"/>
    <property type="match status" value="1"/>
</dbReference>
<keyword evidence="3 9" id="KW-0812">Transmembrane</keyword>
<dbReference type="GO" id="GO:0044877">
    <property type="term" value="F:protein-containing complex binding"/>
    <property type="evidence" value="ECO:0007669"/>
    <property type="project" value="InterPro"/>
</dbReference>
<evidence type="ECO:0000256" key="4">
    <source>
        <dbReference type="ARBA" id="ARBA00022989"/>
    </source>
</evidence>
<dbReference type="Pfam" id="PF09976">
    <property type="entry name" value="TPR_21"/>
    <property type="match status" value="1"/>
</dbReference>
<feature type="transmembrane region" description="Helical" evidence="9">
    <location>
        <begin position="25"/>
        <end position="46"/>
    </location>
</feature>
<dbReference type="PIRSF" id="PIRSF006170">
    <property type="entry name" value="YfgM"/>
    <property type="match status" value="1"/>
</dbReference>
<evidence type="ECO:0000256" key="3">
    <source>
        <dbReference type="ARBA" id="ARBA00022692"/>
    </source>
</evidence>
<evidence type="ECO:0000256" key="8">
    <source>
        <dbReference type="ARBA" id="ARBA00024235"/>
    </source>
</evidence>
<keyword evidence="5 9" id="KW-0472">Membrane</keyword>
<dbReference type="EMBL" id="CP029210">
    <property type="protein sequence ID" value="AWI53321.1"/>
    <property type="molecule type" value="Genomic_DNA"/>
</dbReference>
<dbReference type="KEGG" id="aon:DEH84_07675"/>
<name>A0A2U8FQI0_9BURK</name>
<keyword evidence="2" id="KW-1003">Cell membrane</keyword>
<evidence type="ECO:0000256" key="2">
    <source>
        <dbReference type="ARBA" id="ARBA00022475"/>
    </source>
</evidence>
<evidence type="ECO:0000259" key="10">
    <source>
        <dbReference type="Pfam" id="PF09976"/>
    </source>
</evidence>
<gene>
    <name evidence="11" type="ORF">DEH84_07675</name>
</gene>
<dbReference type="InterPro" id="IPR026039">
    <property type="entry name" value="YfgM"/>
</dbReference>
<evidence type="ECO:0000313" key="12">
    <source>
        <dbReference type="Proteomes" id="UP000244892"/>
    </source>
</evidence>
<dbReference type="OrthoDB" id="8521102at2"/>
<sequence>MATFDLEQQEQLDQFKHFWKKYGNLITWTLVLVLGAYAAWTGYLYWQQKRSAAASGLYEELDRAAEARQADKVAQAFKDLKANYGGTTFAEQGALLAAKVAADNQKLDDAKAALQWVAENGKNANLVAIARLRLAGVQLDAKAYDEALKTLDAKLPAEFAPLADDRRGDVLLAQGKKDEAAKAFTAAWKAMDPTVDYRRFIEGKLTALGQAPAAAATAASAP</sequence>
<proteinExistence type="inferred from homology"/>
<evidence type="ECO:0000256" key="6">
    <source>
        <dbReference type="ARBA" id="ARBA00023186"/>
    </source>
</evidence>
<reference evidence="11 12" key="1">
    <citation type="submission" date="2018-05" db="EMBL/GenBank/DDBJ databases">
        <title>complete genome sequence of Aquabacterium olei NBRC 110486.</title>
        <authorList>
            <person name="Tang B."/>
            <person name="Chang J."/>
            <person name="Zhang L."/>
            <person name="Yang H."/>
        </authorList>
    </citation>
    <scope>NUCLEOTIDE SEQUENCE [LARGE SCALE GENOMIC DNA]</scope>
    <source>
        <strain evidence="11 12">NBRC 110486</strain>
    </source>
</reference>
<dbReference type="AlphaFoldDB" id="A0A2U8FQI0"/>